<name>A0A1H6YYI6_9GAMM</name>
<dbReference type="AlphaFoldDB" id="A0A1H6YYI6"/>
<evidence type="ECO:0000256" key="2">
    <source>
        <dbReference type="SAM" id="SignalP"/>
    </source>
</evidence>
<evidence type="ECO:0000313" key="3">
    <source>
        <dbReference type="EMBL" id="SEJ45446.1"/>
    </source>
</evidence>
<protein>
    <submittedName>
        <fullName evidence="3">Uncharacterized protein</fullName>
    </submittedName>
</protein>
<gene>
    <name evidence="3" type="ORF">SAMN04487997_3434</name>
</gene>
<feature type="region of interest" description="Disordered" evidence="1">
    <location>
        <begin position="42"/>
        <end position="65"/>
    </location>
</feature>
<dbReference type="STRING" id="529704.SAMN02927913_3508"/>
<organism evidence="3 4">
    <name type="scientific">Frateuria terrea</name>
    <dbReference type="NCBI Taxonomy" id="529704"/>
    <lineage>
        <taxon>Bacteria</taxon>
        <taxon>Pseudomonadati</taxon>
        <taxon>Pseudomonadota</taxon>
        <taxon>Gammaproteobacteria</taxon>
        <taxon>Lysobacterales</taxon>
        <taxon>Rhodanobacteraceae</taxon>
        <taxon>Frateuria</taxon>
    </lineage>
</organism>
<feature type="chain" id="PRO_5011639667" evidence="2">
    <location>
        <begin position="22"/>
        <end position="165"/>
    </location>
</feature>
<sequence>MSTLRLAALLLLVLIAVPARAQTPIYHCIAADGHPVFTDQPCANLQATPAPPSSGTDAAPSLRPPATTCAADAEELRAAVVDAFANRDPNRLAGLILWAGYGEHAAVADIRSLAALMQRPLVGIELPDDGSSQLVVHTAVDPGEGSGDTRFAIEPHAGCLWLRRP</sequence>
<keyword evidence="4" id="KW-1185">Reference proteome</keyword>
<keyword evidence="2" id="KW-0732">Signal</keyword>
<dbReference type="OrthoDB" id="5956287at2"/>
<feature type="signal peptide" evidence="2">
    <location>
        <begin position="1"/>
        <end position="21"/>
    </location>
</feature>
<dbReference type="RefSeq" id="WP_091340112.1">
    <property type="nucleotide sequence ID" value="NZ_FNYC01000008.1"/>
</dbReference>
<proteinExistence type="predicted"/>
<evidence type="ECO:0000313" key="4">
    <source>
        <dbReference type="Proteomes" id="UP000199420"/>
    </source>
</evidence>
<evidence type="ECO:0000256" key="1">
    <source>
        <dbReference type="SAM" id="MobiDB-lite"/>
    </source>
</evidence>
<reference evidence="3 4" key="1">
    <citation type="submission" date="2016-10" db="EMBL/GenBank/DDBJ databases">
        <authorList>
            <person name="de Groot N.N."/>
        </authorList>
    </citation>
    <scope>NUCLEOTIDE SEQUENCE [LARGE SCALE GENOMIC DNA]</scope>
    <source>
        <strain evidence="3 4">DSM 26515</strain>
    </source>
</reference>
<dbReference type="Proteomes" id="UP000199420">
    <property type="component" value="Unassembled WGS sequence"/>
</dbReference>
<accession>A0A1H6YYI6</accession>
<dbReference type="EMBL" id="FNYC01000008">
    <property type="protein sequence ID" value="SEJ45446.1"/>
    <property type="molecule type" value="Genomic_DNA"/>
</dbReference>